<evidence type="ECO:0000313" key="2">
    <source>
        <dbReference type="EMBL" id="TCL62966.1"/>
    </source>
</evidence>
<feature type="transmembrane region" description="Helical" evidence="1">
    <location>
        <begin position="199"/>
        <end position="219"/>
    </location>
</feature>
<dbReference type="PANTHER" id="PTHR36434:SF1">
    <property type="entry name" value="MEMBRANE PROTEASE YUGP-RELATED"/>
    <property type="match status" value="1"/>
</dbReference>
<keyword evidence="1" id="KW-0812">Transmembrane</keyword>
<gene>
    <name evidence="2" type="ORF">EDC14_102220</name>
</gene>
<feature type="transmembrane region" description="Helical" evidence="1">
    <location>
        <begin position="121"/>
        <end position="141"/>
    </location>
</feature>
<feature type="transmembrane region" description="Helical" evidence="1">
    <location>
        <begin position="7"/>
        <end position="24"/>
    </location>
</feature>
<evidence type="ECO:0000313" key="3">
    <source>
        <dbReference type="Proteomes" id="UP000295008"/>
    </source>
</evidence>
<dbReference type="OrthoDB" id="9784298at2"/>
<dbReference type="EMBL" id="SLUN01000022">
    <property type="protein sequence ID" value="TCL62966.1"/>
    <property type="molecule type" value="Genomic_DNA"/>
</dbReference>
<dbReference type="Pfam" id="PF04298">
    <property type="entry name" value="Zn_peptidase_2"/>
    <property type="match status" value="1"/>
</dbReference>
<keyword evidence="1" id="KW-1133">Transmembrane helix</keyword>
<accession>A0A4R1RB56</accession>
<dbReference type="Proteomes" id="UP000295008">
    <property type="component" value="Unassembled WGS sequence"/>
</dbReference>
<feature type="transmembrane region" description="Helical" evidence="1">
    <location>
        <begin position="148"/>
        <end position="169"/>
    </location>
</feature>
<dbReference type="InterPro" id="IPR007395">
    <property type="entry name" value="Zn_peptidase_2"/>
</dbReference>
<protein>
    <recommendedName>
        <fullName evidence="4">Zinc metallopeptidase</fullName>
    </recommendedName>
</protein>
<organism evidence="2 3">
    <name type="scientific">Hydrogenispora ethanolica</name>
    <dbReference type="NCBI Taxonomy" id="1082276"/>
    <lineage>
        <taxon>Bacteria</taxon>
        <taxon>Bacillati</taxon>
        <taxon>Bacillota</taxon>
        <taxon>Hydrogenispora</taxon>
    </lineage>
</organism>
<evidence type="ECO:0000256" key="1">
    <source>
        <dbReference type="SAM" id="Phobius"/>
    </source>
</evidence>
<dbReference type="AlphaFoldDB" id="A0A4R1RB56"/>
<proteinExistence type="predicted"/>
<keyword evidence="1" id="KW-0472">Membrane</keyword>
<name>A0A4R1RB56_HYDET</name>
<reference evidence="2 3" key="1">
    <citation type="submission" date="2019-03" db="EMBL/GenBank/DDBJ databases">
        <title>Genomic Encyclopedia of Type Strains, Phase IV (KMG-IV): sequencing the most valuable type-strain genomes for metagenomic binning, comparative biology and taxonomic classification.</title>
        <authorList>
            <person name="Goeker M."/>
        </authorList>
    </citation>
    <scope>NUCLEOTIDE SEQUENCE [LARGE SCALE GENOMIC DNA]</scope>
    <source>
        <strain evidence="2 3">LX-B</strain>
    </source>
</reference>
<evidence type="ECO:0008006" key="4">
    <source>
        <dbReference type="Google" id="ProtNLM"/>
    </source>
</evidence>
<dbReference type="RefSeq" id="WP_132015436.1">
    <property type="nucleotide sequence ID" value="NZ_SLUN01000022.1"/>
</dbReference>
<dbReference type="PANTHER" id="PTHR36434">
    <property type="entry name" value="MEMBRANE PROTEASE YUGP-RELATED"/>
    <property type="match status" value="1"/>
</dbReference>
<keyword evidence="3" id="KW-1185">Reference proteome</keyword>
<comment type="caution">
    <text evidence="2">The sequence shown here is derived from an EMBL/GenBank/DDBJ whole genome shotgun (WGS) entry which is preliminary data.</text>
</comment>
<sequence>MPFFYDPTFLLLIPAVIFTFYAQFKVQSTFNKYLDVPAASGMTGAQVARELLNNNNLADIPVELTPGTLSDHYDPRSRVLRLSPEVYHGRSLASLGVAAHETGHALQHARAYAPLALRNSIFPIANFGSNLGYILFFLGFLFGGNTFLIDLGIILFSFFVFFTLVTLPVEFNASNRGLAMLADGGFLMRGDEVGGAKKVLSAAAMTYLAAASMAVLQLLRMLFLRGRRDD</sequence>